<keyword evidence="21" id="KW-1185">Reference proteome</keyword>
<accession>A0ABT2NME4</accession>
<evidence type="ECO:0000256" key="7">
    <source>
        <dbReference type="ARBA" id="ARBA00019373"/>
    </source>
</evidence>
<evidence type="ECO:0000313" key="20">
    <source>
        <dbReference type="EMBL" id="MCT8328729.1"/>
    </source>
</evidence>
<keyword evidence="13 19" id="KW-1133">Transmembrane helix</keyword>
<evidence type="ECO:0000256" key="19">
    <source>
        <dbReference type="SAM" id="Phobius"/>
    </source>
</evidence>
<evidence type="ECO:0000256" key="5">
    <source>
        <dbReference type="ARBA" id="ARBA00010185"/>
    </source>
</evidence>
<dbReference type="GO" id="GO:0016779">
    <property type="term" value="F:nucleotidyltransferase activity"/>
    <property type="evidence" value="ECO:0007669"/>
    <property type="project" value="UniProtKB-KW"/>
</dbReference>
<keyword evidence="8" id="KW-1003">Cell membrane</keyword>
<evidence type="ECO:0000256" key="17">
    <source>
        <dbReference type="ARBA" id="ARBA00023264"/>
    </source>
</evidence>
<name>A0ABT2NME4_9RHOB</name>
<evidence type="ECO:0000313" key="21">
    <source>
        <dbReference type="Proteomes" id="UP001205601"/>
    </source>
</evidence>
<keyword evidence="14" id="KW-0443">Lipid metabolism</keyword>
<dbReference type="Proteomes" id="UP001205601">
    <property type="component" value="Unassembled WGS sequence"/>
</dbReference>
<evidence type="ECO:0000256" key="9">
    <source>
        <dbReference type="ARBA" id="ARBA00022516"/>
    </source>
</evidence>
<organism evidence="20 21">
    <name type="scientific">Albidovulum sediminis</name>
    <dbReference type="NCBI Taxonomy" id="3066345"/>
    <lineage>
        <taxon>Bacteria</taxon>
        <taxon>Pseudomonadati</taxon>
        <taxon>Pseudomonadota</taxon>
        <taxon>Alphaproteobacteria</taxon>
        <taxon>Rhodobacterales</taxon>
        <taxon>Paracoccaceae</taxon>
        <taxon>Albidovulum</taxon>
    </lineage>
</organism>
<evidence type="ECO:0000256" key="2">
    <source>
        <dbReference type="ARBA" id="ARBA00004651"/>
    </source>
</evidence>
<dbReference type="Pfam" id="PF01148">
    <property type="entry name" value="CTP_transf_1"/>
    <property type="match status" value="1"/>
</dbReference>
<evidence type="ECO:0000256" key="8">
    <source>
        <dbReference type="ARBA" id="ARBA00022475"/>
    </source>
</evidence>
<comment type="subcellular location">
    <subcellularLocation>
        <location evidence="2">Cell membrane</location>
        <topology evidence="2">Multi-pass membrane protein</topology>
    </subcellularLocation>
</comment>
<evidence type="ECO:0000256" key="4">
    <source>
        <dbReference type="ARBA" id="ARBA00005189"/>
    </source>
</evidence>
<protein>
    <recommendedName>
        <fullName evidence="7 18">Phosphatidate cytidylyltransferase</fullName>
        <ecNumber evidence="6 18">2.7.7.41</ecNumber>
    </recommendedName>
</protein>
<feature type="transmembrane region" description="Helical" evidence="19">
    <location>
        <begin position="129"/>
        <end position="148"/>
    </location>
</feature>
<dbReference type="EMBL" id="JAOCQF010000001">
    <property type="protein sequence ID" value="MCT8328729.1"/>
    <property type="molecule type" value="Genomic_DNA"/>
</dbReference>
<proteinExistence type="inferred from homology"/>
<comment type="similarity">
    <text evidence="5 18">Belongs to the CDS family.</text>
</comment>
<feature type="transmembrane region" description="Helical" evidence="19">
    <location>
        <begin position="21"/>
        <end position="48"/>
    </location>
</feature>
<comment type="pathway">
    <text evidence="4">Lipid metabolism.</text>
</comment>
<evidence type="ECO:0000256" key="1">
    <source>
        <dbReference type="ARBA" id="ARBA00001698"/>
    </source>
</evidence>
<dbReference type="PANTHER" id="PTHR46382">
    <property type="entry name" value="PHOSPHATIDATE CYTIDYLYLTRANSFERASE"/>
    <property type="match status" value="1"/>
</dbReference>
<evidence type="ECO:0000256" key="15">
    <source>
        <dbReference type="ARBA" id="ARBA00023136"/>
    </source>
</evidence>
<comment type="catalytic activity">
    <reaction evidence="1 18">
        <text>a 1,2-diacyl-sn-glycero-3-phosphate + CTP + H(+) = a CDP-1,2-diacyl-sn-glycerol + diphosphate</text>
        <dbReference type="Rhea" id="RHEA:16229"/>
        <dbReference type="ChEBI" id="CHEBI:15378"/>
        <dbReference type="ChEBI" id="CHEBI:33019"/>
        <dbReference type="ChEBI" id="CHEBI:37563"/>
        <dbReference type="ChEBI" id="CHEBI:58332"/>
        <dbReference type="ChEBI" id="CHEBI:58608"/>
        <dbReference type="EC" id="2.7.7.41"/>
    </reaction>
</comment>
<keyword evidence="10 18" id="KW-0808">Transferase</keyword>
<evidence type="ECO:0000256" key="10">
    <source>
        <dbReference type="ARBA" id="ARBA00022679"/>
    </source>
</evidence>
<gene>
    <name evidence="20" type="ORF">N5I32_04280</name>
</gene>
<keyword evidence="15 19" id="KW-0472">Membrane</keyword>
<evidence type="ECO:0000256" key="14">
    <source>
        <dbReference type="ARBA" id="ARBA00023098"/>
    </source>
</evidence>
<keyword evidence="11 18" id="KW-0812">Transmembrane</keyword>
<dbReference type="RefSeq" id="WP_261494153.1">
    <property type="nucleotide sequence ID" value="NZ_JAOCQF010000001.1"/>
</dbReference>
<dbReference type="PANTHER" id="PTHR46382:SF1">
    <property type="entry name" value="PHOSPHATIDATE CYTIDYLYLTRANSFERASE"/>
    <property type="match status" value="1"/>
</dbReference>
<evidence type="ECO:0000256" key="6">
    <source>
        <dbReference type="ARBA" id="ARBA00012487"/>
    </source>
</evidence>
<sequence>MSAAAKWDDLVPRVLAGAGMAIVGVGAVVAGGVWIAALAVLLSGLMIWELAAMTAPDRPGEARALGALAALCLATILWRHAPFALALAFVPPALGALRPRRERLVFLVYGVAVMLTGYGFVALRGGLGLGFLLWLVAVVVASDILGYFAGRILGGPKFWPKVSPKKTWSGTVAGWVGAGLVGVAITLWAGGPAWLFLLSALTALAGQMGDIAESAIKRRLGVKDSSHLIPGHGGVLDRFDAVIGAVLFLILWGFVLPLPQIGG</sequence>
<reference evidence="21" key="1">
    <citation type="submission" date="2023-07" db="EMBL/GenBank/DDBJ databases">
        <title>Defluviimonas sediminis sp. nov., isolated from mangrove sediment.</title>
        <authorList>
            <person name="Liu L."/>
            <person name="Li J."/>
            <person name="Huang Y."/>
            <person name="Pan J."/>
            <person name="Li M."/>
        </authorList>
    </citation>
    <scope>NUCLEOTIDE SEQUENCE [LARGE SCALE GENOMIC DNA]</scope>
    <source>
        <strain evidence="21">FT324</strain>
    </source>
</reference>
<comment type="caution">
    <text evidence="20">The sequence shown here is derived from an EMBL/GenBank/DDBJ whole genome shotgun (WGS) entry which is preliminary data.</text>
</comment>
<evidence type="ECO:0000256" key="18">
    <source>
        <dbReference type="RuleBase" id="RU003938"/>
    </source>
</evidence>
<dbReference type="InterPro" id="IPR000374">
    <property type="entry name" value="PC_trans"/>
</dbReference>
<evidence type="ECO:0000256" key="16">
    <source>
        <dbReference type="ARBA" id="ARBA00023209"/>
    </source>
</evidence>
<evidence type="ECO:0000256" key="3">
    <source>
        <dbReference type="ARBA" id="ARBA00005119"/>
    </source>
</evidence>
<dbReference type="PROSITE" id="PS01315">
    <property type="entry name" value="CDS"/>
    <property type="match status" value="1"/>
</dbReference>
<keyword evidence="9" id="KW-0444">Lipid biosynthesis</keyword>
<feature type="transmembrane region" description="Helical" evidence="19">
    <location>
        <begin position="168"/>
        <end position="188"/>
    </location>
</feature>
<evidence type="ECO:0000256" key="12">
    <source>
        <dbReference type="ARBA" id="ARBA00022695"/>
    </source>
</evidence>
<feature type="transmembrane region" description="Helical" evidence="19">
    <location>
        <begin position="68"/>
        <end position="92"/>
    </location>
</feature>
<keyword evidence="16" id="KW-0594">Phospholipid biosynthesis</keyword>
<feature type="transmembrane region" description="Helical" evidence="19">
    <location>
        <begin position="104"/>
        <end position="123"/>
    </location>
</feature>
<evidence type="ECO:0000256" key="13">
    <source>
        <dbReference type="ARBA" id="ARBA00022989"/>
    </source>
</evidence>
<keyword evidence="12 18" id="KW-0548">Nucleotidyltransferase</keyword>
<evidence type="ECO:0000256" key="11">
    <source>
        <dbReference type="ARBA" id="ARBA00022692"/>
    </source>
</evidence>
<keyword evidence="17" id="KW-1208">Phospholipid metabolism</keyword>
<dbReference type="EC" id="2.7.7.41" evidence="6 18"/>
<feature type="transmembrane region" description="Helical" evidence="19">
    <location>
        <begin position="236"/>
        <end position="255"/>
    </location>
</feature>
<comment type="pathway">
    <text evidence="3 18">Phospholipid metabolism; CDP-diacylglycerol biosynthesis; CDP-diacylglycerol from sn-glycerol 3-phosphate: step 3/3.</text>
</comment>